<gene>
    <name evidence="1" type="ORF">MAXJ12_33734</name>
</gene>
<dbReference type="EMBL" id="AHAM01000303">
    <property type="protein sequence ID" value="EHK52740.1"/>
    <property type="molecule type" value="Genomic_DNA"/>
</dbReference>
<dbReference type="OrthoDB" id="4827464at2"/>
<protein>
    <submittedName>
        <fullName evidence="1">Uncharacterized protein</fullName>
    </submittedName>
</protein>
<evidence type="ECO:0000313" key="1">
    <source>
        <dbReference type="EMBL" id="EHK52740.1"/>
    </source>
</evidence>
<reference evidence="1 2" key="1">
    <citation type="journal article" date="2012" name="J. Bacteriol.">
        <title>Draft Genome Sequence of Mesorhizobium alhagi CCNWXJ12-2T, a Novel Salt-Resistant Species Isolated from the Desert of Northwestern China.</title>
        <authorList>
            <person name="Zhou M."/>
            <person name="Chen W."/>
            <person name="Chen H."/>
            <person name="Wei G."/>
        </authorList>
    </citation>
    <scope>NUCLEOTIDE SEQUENCE [LARGE SCALE GENOMIC DNA]</scope>
    <source>
        <strain evidence="1 2">CCNWXJ12-2</strain>
    </source>
</reference>
<dbReference type="RefSeq" id="WP_008840298.1">
    <property type="nucleotide sequence ID" value="NZ_AHAM01000303.1"/>
</dbReference>
<keyword evidence="2" id="KW-1185">Reference proteome</keyword>
<evidence type="ECO:0000313" key="2">
    <source>
        <dbReference type="Proteomes" id="UP000003250"/>
    </source>
</evidence>
<dbReference type="AlphaFoldDB" id="H0I2P1"/>
<sequence>MLKNQQTIDYELLNGQNKVEVQVSLIETLVEQGASVISAADRQRGARAVDCQRKACRTQRHHANIDAPRSRTQRTSR</sequence>
<dbReference type="Proteomes" id="UP000003250">
    <property type="component" value="Unassembled WGS sequence"/>
</dbReference>
<organism evidence="1 2">
    <name type="scientific">Mesorhizobium alhagi CCNWXJ12-2</name>
    <dbReference type="NCBI Taxonomy" id="1107882"/>
    <lineage>
        <taxon>Bacteria</taxon>
        <taxon>Pseudomonadati</taxon>
        <taxon>Pseudomonadota</taxon>
        <taxon>Alphaproteobacteria</taxon>
        <taxon>Hyphomicrobiales</taxon>
        <taxon>Phyllobacteriaceae</taxon>
        <taxon>Allomesorhizobium</taxon>
    </lineage>
</organism>
<dbReference type="PATRIC" id="fig|1107882.3.peg.6515"/>
<accession>H0I2P1</accession>
<proteinExistence type="predicted"/>
<name>H0I2P1_9HYPH</name>